<dbReference type="Gene3D" id="3.40.718.10">
    <property type="entry name" value="Isopropylmalate Dehydrogenase"/>
    <property type="match status" value="1"/>
</dbReference>
<keyword evidence="6" id="KW-1185">Reference proteome</keyword>
<dbReference type="InterPro" id="IPR012147">
    <property type="entry name" value="P_Ac_Bu_trans"/>
</dbReference>
<dbReference type="SUPFAM" id="SSF53659">
    <property type="entry name" value="Isocitrate/Isopropylmalate dehydrogenase-like"/>
    <property type="match status" value="1"/>
</dbReference>
<dbReference type="PANTHER" id="PTHR43356">
    <property type="entry name" value="PHOSPHATE ACETYLTRANSFERASE"/>
    <property type="match status" value="1"/>
</dbReference>
<proteinExistence type="inferred from homology"/>
<dbReference type="AlphaFoldDB" id="A8F533"/>
<evidence type="ECO:0000256" key="2">
    <source>
        <dbReference type="ARBA" id="ARBA00022679"/>
    </source>
</evidence>
<dbReference type="EMBL" id="CP000812">
    <property type="protein sequence ID" value="ABV33267.1"/>
    <property type="molecule type" value="Genomic_DNA"/>
</dbReference>
<evidence type="ECO:0000259" key="4">
    <source>
        <dbReference type="Pfam" id="PF01515"/>
    </source>
</evidence>
<dbReference type="PANTHER" id="PTHR43356:SF2">
    <property type="entry name" value="PHOSPHATE ACETYLTRANSFERASE"/>
    <property type="match status" value="1"/>
</dbReference>
<evidence type="ECO:0000256" key="3">
    <source>
        <dbReference type="ARBA" id="ARBA00023315"/>
    </source>
</evidence>
<dbReference type="EC" id="2.3.1.19" evidence="5"/>
<dbReference type="NCBIfam" id="NF006045">
    <property type="entry name" value="PRK08190.1"/>
    <property type="match status" value="1"/>
</dbReference>
<evidence type="ECO:0000313" key="5">
    <source>
        <dbReference type="EMBL" id="ABV33267.1"/>
    </source>
</evidence>
<name>A8F533_PSELT</name>
<organism evidence="5 6">
    <name type="scientific">Pseudothermotoga lettingae (strain ATCC BAA-301 / DSM 14385 / NBRC 107922 / TMO)</name>
    <name type="common">Thermotoga lettingae</name>
    <dbReference type="NCBI Taxonomy" id="416591"/>
    <lineage>
        <taxon>Bacteria</taxon>
        <taxon>Thermotogati</taxon>
        <taxon>Thermotogota</taxon>
        <taxon>Thermotogae</taxon>
        <taxon>Thermotogales</taxon>
        <taxon>Thermotogaceae</taxon>
        <taxon>Pseudothermotoga</taxon>
    </lineage>
</organism>
<dbReference type="InterPro" id="IPR050500">
    <property type="entry name" value="Phos_Acetyltrans/Butyryltrans"/>
</dbReference>
<dbReference type="STRING" id="416591.Tlet_0701"/>
<comment type="similarity">
    <text evidence="1">Belongs to the phosphate acetyltransferase and butyryltransferase family.</text>
</comment>
<protein>
    <submittedName>
        <fullName evidence="5">Phosphate butyryltransferase</fullName>
        <ecNumber evidence="5">2.3.1.19</ecNumber>
    </submittedName>
</protein>
<dbReference type="KEGG" id="tle:Tlet_0701"/>
<dbReference type="InterPro" id="IPR002505">
    <property type="entry name" value="PTA_PTB"/>
</dbReference>
<evidence type="ECO:0000256" key="1">
    <source>
        <dbReference type="ARBA" id="ARBA00005656"/>
    </source>
</evidence>
<dbReference type="eggNOG" id="COG0280">
    <property type="taxonomic scope" value="Bacteria"/>
</dbReference>
<dbReference type="RefSeq" id="WP_012002748.1">
    <property type="nucleotide sequence ID" value="NC_009828.1"/>
</dbReference>
<dbReference type="OrthoDB" id="9774179at2"/>
<reference evidence="5 6" key="2">
    <citation type="journal article" date="2009" name="Proc. Natl. Acad. Sci. U.S.A.">
        <title>On the chimeric nature, thermophilic origin, and phylogenetic placement of the Thermotogales.</title>
        <authorList>
            <person name="Zhaxybayeva O."/>
            <person name="Swithers K.S."/>
            <person name="Lapierre P."/>
            <person name="Fournier G.P."/>
            <person name="Bickhart D.M."/>
            <person name="DeBoy R.T."/>
            <person name="Nelson K.E."/>
            <person name="Nesbo C.L."/>
            <person name="Doolittle W.F."/>
            <person name="Gogarten J.P."/>
            <person name="Noll K.M."/>
        </authorList>
    </citation>
    <scope>NUCLEOTIDE SEQUENCE [LARGE SCALE GENOMIC DNA]</scope>
    <source>
        <strain evidence="6">ATCC BAA-301 / DSM 14385 / NBRC 107922 / TMO</strain>
    </source>
</reference>
<keyword evidence="3 5" id="KW-0012">Acyltransferase</keyword>
<evidence type="ECO:0000313" key="6">
    <source>
        <dbReference type="Proteomes" id="UP000002016"/>
    </source>
</evidence>
<dbReference type="Pfam" id="PF01515">
    <property type="entry name" value="PTA_PTB"/>
    <property type="match status" value="1"/>
</dbReference>
<dbReference type="GO" id="GO:0050182">
    <property type="term" value="F:phosphate butyryltransferase activity"/>
    <property type="evidence" value="ECO:0007669"/>
    <property type="project" value="UniProtKB-EC"/>
</dbReference>
<accession>A8F533</accession>
<dbReference type="Proteomes" id="UP000002016">
    <property type="component" value="Chromosome"/>
</dbReference>
<reference evidence="5 6" key="1">
    <citation type="submission" date="2007-08" db="EMBL/GenBank/DDBJ databases">
        <title>Complete sequence of Thermotoga lettingae TMO.</title>
        <authorList>
            <consortium name="US DOE Joint Genome Institute"/>
            <person name="Copeland A."/>
            <person name="Lucas S."/>
            <person name="Lapidus A."/>
            <person name="Barry K."/>
            <person name="Glavina del Rio T."/>
            <person name="Dalin E."/>
            <person name="Tice H."/>
            <person name="Pitluck S."/>
            <person name="Foster B."/>
            <person name="Bruce D."/>
            <person name="Schmutz J."/>
            <person name="Larimer F."/>
            <person name="Land M."/>
            <person name="Hauser L."/>
            <person name="Kyrpides N."/>
            <person name="Mikhailova N."/>
            <person name="Nelson K."/>
            <person name="Gogarten J.P."/>
            <person name="Noll K."/>
            <person name="Richardson P."/>
        </authorList>
    </citation>
    <scope>NUCLEOTIDE SEQUENCE [LARGE SCALE GENOMIC DNA]</scope>
    <source>
        <strain evidence="6">ATCC BAA-301 / DSM 14385 / NBRC 107922 / TMO</strain>
    </source>
</reference>
<dbReference type="PIRSF" id="PIRSF000428">
    <property type="entry name" value="P_Ac_trans"/>
    <property type="match status" value="1"/>
</dbReference>
<dbReference type="HOGENOM" id="CLU_056531_0_0_0"/>
<gene>
    <name evidence="5" type="ordered locus">Tlet_0701</name>
</gene>
<keyword evidence="2 5" id="KW-0808">Transferase</keyword>
<sequence>MKTLSDLIEKAKSSRKKRVVVVGAEDKEAVKAVFKAKEIGIVEEIFLVGNSSSISYSGEAKVIHAHTEREAAETGVKIVSSGLADVVIKGLVKTSTLLKAVLNKEWGLRGSGLLSHLAGIEVPGVERVIFITDGGMVIKPNIEQKILVIKNAVDFLRKLGYETPKVALICAVETVNNDMPETTEAAVITKMAQRGEIKGCLVDGPLGLDNALCHKAAEIKGVKSPVAGQADILVVPDIHSGNFLGKSAVYFAKGKIAGLIVGANAPIVVVSRADSAESKLLSIALAISAG</sequence>
<feature type="domain" description="Phosphate acetyl/butaryl transferase" evidence="4">
    <location>
        <begin position="69"/>
        <end position="286"/>
    </location>
</feature>